<evidence type="ECO:0000313" key="6">
    <source>
        <dbReference type="EMBL" id="KAG5176531.1"/>
    </source>
</evidence>
<dbReference type="OrthoDB" id="339325at2759"/>
<dbReference type="SUPFAM" id="SSF48371">
    <property type="entry name" value="ARM repeat"/>
    <property type="match status" value="1"/>
</dbReference>
<dbReference type="Pfam" id="PF23744">
    <property type="entry name" value="ARM_LRRK2"/>
    <property type="match status" value="1"/>
</dbReference>
<evidence type="ECO:0000256" key="3">
    <source>
        <dbReference type="PROSITE-ProRule" id="PRU10141"/>
    </source>
</evidence>
<dbReference type="InterPro" id="IPR054000">
    <property type="entry name" value="MLKL_N"/>
</dbReference>
<dbReference type="InterPro" id="IPR059179">
    <property type="entry name" value="MLKL-like_MCAfunc"/>
</dbReference>
<dbReference type="AlphaFoldDB" id="A0A836C9Q6"/>
<dbReference type="PROSITE" id="PS00108">
    <property type="entry name" value="PROTEIN_KINASE_ST"/>
    <property type="match status" value="1"/>
</dbReference>
<feature type="region of interest" description="Disordered" evidence="4">
    <location>
        <begin position="716"/>
        <end position="777"/>
    </location>
</feature>
<keyword evidence="7" id="KW-1185">Reference proteome</keyword>
<dbReference type="GO" id="GO:0005524">
    <property type="term" value="F:ATP binding"/>
    <property type="evidence" value="ECO:0007669"/>
    <property type="project" value="UniProtKB-UniRule"/>
</dbReference>
<dbReference type="InterPro" id="IPR017441">
    <property type="entry name" value="Protein_kinase_ATP_BS"/>
</dbReference>
<sequence>MPYASSGCSNAAAVARNFRVTVTVPGCSVSVRQVDFVTLLVVSDSATKAMYPLVTRNSSSSTSPGPGPSEVQSLSPTLLVGAAPLRSRISSSRRSFSRCAVSCSSWPRRFLRVYHTAIATMTSSSAAATTLITMASGAAEGSGEKKLDNPHATPSQTTPIADSSSMLGALDATCPQAFALVTKILSLEQVVPLAHSALTLVKNIIQLVEQIKANKRQLRILAQRASGFTEPLHALHDAPRAVDGGALHRLLQALTQCHQLIQKNAGSNWVKHAVQAASLKEQTADIVRALDAARNDLQFEIAIMTELRLQDLQAAMTEDFKDLKDMLESSIYSAQPQPGMREEREEARHQEVCNLLATLLASTEGRDIIGFTEIPFSALNFKLDASGFACKLGEGGFGEVNLASYCGSLVAVKQMPAGCRWSQRDVEDFRREIKLHAGLGFTHVLSELSVVSTISLTAAAGYAVGIVSTITHGPIEVHVLGACTVAPNYCMVMEVAHFGSLFDLLYQPAKRQAFDPETLQRLESWLKSWQGKVSMIRDLTCALTYLHHRGLLHRDLKSLNVLVFNNLQLKVCDFGQSKFKDAARRPNTVTLMAQPATYQWAAPEIMIKEAFTEAADVYSLSMVMYEVVTGRMPFVDMSDVDIFRAVTNKERPCLNLIAAELHEVSANAIGQSEILQLIQDGWQQNPTQRPTATEMSTRVNEVASRVGIDSQASMFSSVHSARPGPHDSSALTAQPSTYSTGSYSTTSYSTTSLSHVSSSGSDKHQSSALAPSSGAHLSGASERVPFLAAKADHRPPPKALGPVNVRDTDAARQASAVERVQVAHQRHDVRELARAMADHGALAQVQAEGCRAATQLMDANEKFPVDYLIEQSGLHNLVVTAMARFPSDAEVQAQGCDAVRSLAFNQDLGALLGKAGACSAVAAALQRFADHAAIQLAGCWAVRYLAACWSAPDKGAYNRARLAEHNACALVAAAMVRFQTHVKLQRMGCLAVANFAKDEVLRGRVQEPPVVRRVVEAMLAHKEDVRMQQHGCFALCNLARGGDSGYKALMGFERACEALTQALRRFSYDRLVAQDACSALLHLSTEARNASAMSSERVTVRHMASVTNPLSLLSKHMGGHWVVQFDGKELIAKH</sequence>
<name>A0A836C9Q6_9STRA</name>
<evidence type="ECO:0000256" key="4">
    <source>
        <dbReference type="SAM" id="MobiDB-lite"/>
    </source>
</evidence>
<evidence type="ECO:0000259" key="5">
    <source>
        <dbReference type="PROSITE" id="PS50011"/>
    </source>
</evidence>
<feature type="compositionally biased region" description="Low complexity" evidence="4">
    <location>
        <begin position="736"/>
        <end position="760"/>
    </location>
</feature>
<dbReference type="Gene3D" id="1.10.510.10">
    <property type="entry name" value="Transferase(Phosphotransferase) domain 1"/>
    <property type="match status" value="1"/>
</dbReference>
<dbReference type="PROSITE" id="PS00107">
    <property type="entry name" value="PROTEIN_KINASE_ATP"/>
    <property type="match status" value="1"/>
</dbReference>
<dbReference type="SMART" id="SM00220">
    <property type="entry name" value="S_TKc"/>
    <property type="match status" value="1"/>
</dbReference>
<dbReference type="InterPro" id="IPR056597">
    <property type="entry name" value="ARM_LRRK2"/>
</dbReference>
<dbReference type="Proteomes" id="UP000664859">
    <property type="component" value="Unassembled WGS sequence"/>
</dbReference>
<dbReference type="Pfam" id="PF00069">
    <property type="entry name" value="Pkinase"/>
    <property type="match status" value="1"/>
</dbReference>
<dbReference type="InterPro" id="IPR011009">
    <property type="entry name" value="Kinase-like_dom_sf"/>
</dbReference>
<dbReference type="EMBL" id="JAFCMP010000536">
    <property type="protein sequence ID" value="KAG5176531.1"/>
    <property type="molecule type" value="Genomic_DNA"/>
</dbReference>
<dbReference type="PROSITE" id="PS50011">
    <property type="entry name" value="PROTEIN_KINASE_DOM"/>
    <property type="match status" value="1"/>
</dbReference>
<dbReference type="InterPro" id="IPR051681">
    <property type="entry name" value="Ser/Thr_Kinases-Pseudokinases"/>
</dbReference>
<feature type="domain" description="Protein kinase" evidence="5">
    <location>
        <begin position="386"/>
        <end position="703"/>
    </location>
</feature>
<dbReference type="InterPro" id="IPR016024">
    <property type="entry name" value="ARM-type_fold"/>
</dbReference>
<dbReference type="InterPro" id="IPR000719">
    <property type="entry name" value="Prot_kinase_dom"/>
</dbReference>
<keyword evidence="1 3" id="KW-0547">Nucleotide-binding</keyword>
<dbReference type="InterPro" id="IPR000225">
    <property type="entry name" value="Armadillo"/>
</dbReference>
<dbReference type="Gene3D" id="3.30.200.20">
    <property type="entry name" value="Phosphorylase Kinase, domain 1"/>
    <property type="match status" value="1"/>
</dbReference>
<evidence type="ECO:0000256" key="1">
    <source>
        <dbReference type="ARBA" id="ARBA00022741"/>
    </source>
</evidence>
<proteinExistence type="predicted"/>
<comment type="caution">
    <text evidence="6">The sequence shown here is derived from an EMBL/GenBank/DDBJ whole genome shotgun (WGS) entry which is preliminary data.</text>
</comment>
<dbReference type="InterPro" id="IPR036537">
    <property type="entry name" value="Adaptor_Cbl_N_dom_sf"/>
</dbReference>
<dbReference type="PANTHER" id="PTHR44329">
    <property type="entry name" value="SERINE/THREONINE-PROTEIN KINASE TNNI3K-RELATED"/>
    <property type="match status" value="1"/>
</dbReference>
<keyword evidence="2 3" id="KW-0067">ATP-binding</keyword>
<reference evidence="6" key="1">
    <citation type="submission" date="2021-02" db="EMBL/GenBank/DDBJ databases">
        <title>First Annotated Genome of the Yellow-green Alga Tribonema minus.</title>
        <authorList>
            <person name="Mahan K.M."/>
        </authorList>
    </citation>
    <scope>NUCLEOTIDE SEQUENCE</scope>
    <source>
        <strain evidence="6">UTEX B ZZ1240</strain>
    </source>
</reference>
<feature type="region of interest" description="Disordered" evidence="4">
    <location>
        <begin position="55"/>
        <end position="74"/>
    </location>
</feature>
<gene>
    <name evidence="6" type="ORF">JKP88DRAFT_261563</name>
</gene>
<dbReference type="GO" id="GO:0007166">
    <property type="term" value="P:cell surface receptor signaling pathway"/>
    <property type="evidence" value="ECO:0007669"/>
    <property type="project" value="InterPro"/>
</dbReference>
<protein>
    <recommendedName>
        <fullName evidence="5">Protein kinase domain-containing protein</fullName>
    </recommendedName>
</protein>
<dbReference type="Gene3D" id="1.20.930.20">
    <property type="entry name" value="Adaptor protein Cbl, N-terminal domain"/>
    <property type="match status" value="1"/>
</dbReference>
<dbReference type="Pfam" id="PF22215">
    <property type="entry name" value="MLKL_N"/>
    <property type="match status" value="1"/>
</dbReference>
<organism evidence="6 7">
    <name type="scientific">Tribonema minus</name>
    <dbReference type="NCBI Taxonomy" id="303371"/>
    <lineage>
        <taxon>Eukaryota</taxon>
        <taxon>Sar</taxon>
        <taxon>Stramenopiles</taxon>
        <taxon>Ochrophyta</taxon>
        <taxon>PX clade</taxon>
        <taxon>Xanthophyceae</taxon>
        <taxon>Tribonematales</taxon>
        <taxon>Tribonemataceae</taxon>
        <taxon>Tribonema</taxon>
    </lineage>
</organism>
<feature type="binding site" evidence="3">
    <location>
        <position position="413"/>
    </location>
    <ligand>
        <name>ATP</name>
        <dbReference type="ChEBI" id="CHEBI:30616"/>
    </ligand>
</feature>
<evidence type="ECO:0000313" key="7">
    <source>
        <dbReference type="Proteomes" id="UP000664859"/>
    </source>
</evidence>
<dbReference type="InterPro" id="IPR008271">
    <property type="entry name" value="Ser/Thr_kinase_AS"/>
</dbReference>
<dbReference type="GO" id="GO:0004674">
    <property type="term" value="F:protein serine/threonine kinase activity"/>
    <property type="evidence" value="ECO:0007669"/>
    <property type="project" value="TreeGrafter"/>
</dbReference>
<dbReference type="InterPro" id="IPR011989">
    <property type="entry name" value="ARM-like"/>
</dbReference>
<dbReference type="CDD" id="cd21037">
    <property type="entry name" value="MLKL_NTD"/>
    <property type="match status" value="1"/>
</dbReference>
<dbReference type="Gene3D" id="1.25.10.10">
    <property type="entry name" value="Leucine-rich Repeat Variant"/>
    <property type="match status" value="1"/>
</dbReference>
<evidence type="ECO:0000256" key="2">
    <source>
        <dbReference type="ARBA" id="ARBA00022840"/>
    </source>
</evidence>
<dbReference type="SMART" id="SM00185">
    <property type="entry name" value="ARM"/>
    <property type="match status" value="4"/>
</dbReference>
<dbReference type="SUPFAM" id="SSF56112">
    <property type="entry name" value="Protein kinase-like (PK-like)"/>
    <property type="match status" value="1"/>
</dbReference>
<feature type="region of interest" description="Disordered" evidence="4">
    <location>
        <begin position="141"/>
        <end position="160"/>
    </location>
</feature>
<accession>A0A836C9Q6</accession>